<feature type="domain" description="TonB-dependent receptor plug" evidence="12">
    <location>
        <begin position="115"/>
        <end position="220"/>
    </location>
</feature>
<comment type="subcellular location">
    <subcellularLocation>
        <location evidence="1 8">Cell outer membrane</location>
        <topology evidence="1 8">Multi-pass membrane protein</topology>
    </subcellularLocation>
</comment>
<dbReference type="SUPFAM" id="SSF49464">
    <property type="entry name" value="Carboxypeptidase regulatory domain-like"/>
    <property type="match status" value="1"/>
</dbReference>
<evidence type="ECO:0000256" key="7">
    <source>
        <dbReference type="ARBA" id="ARBA00023237"/>
    </source>
</evidence>
<proteinExistence type="inferred from homology"/>
<feature type="signal peptide" evidence="10">
    <location>
        <begin position="1"/>
        <end position="21"/>
    </location>
</feature>
<keyword evidence="2 8" id="KW-0813">Transport</keyword>
<dbReference type="PROSITE" id="PS52016">
    <property type="entry name" value="TONB_DEPENDENT_REC_3"/>
    <property type="match status" value="1"/>
</dbReference>
<evidence type="ECO:0000256" key="10">
    <source>
        <dbReference type="SAM" id="SignalP"/>
    </source>
</evidence>
<evidence type="ECO:0000256" key="9">
    <source>
        <dbReference type="RuleBase" id="RU003357"/>
    </source>
</evidence>
<organism evidence="13 14">
    <name type="scientific">Pseudozobellia thermophila</name>
    <dbReference type="NCBI Taxonomy" id="192903"/>
    <lineage>
        <taxon>Bacteria</taxon>
        <taxon>Pseudomonadati</taxon>
        <taxon>Bacteroidota</taxon>
        <taxon>Flavobacteriia</taxon>
        <taxon>Flavobacteriales</taxon>
        <taxon>Flavobacteriaceae</taxon>
        <taxon>Pseudozobellia</taxon>
    </lineage>
</organism>
<dbReference type="SUPFAM" id="SSF56935">
    <property type="entry name" value="Porins"/>
    <property type="match status" value="1"/>
</dbReference>
<dbReference type="RefSeq" id="WP_072988680.1">
    <property type="nucleotide sequence ID" value="NZ_FQYU01000001.1"/>
</dbReference>
<dbReference type="InterPro" id="IPR023997">
    <property type="entry name" value="TonB-dep_OMP_SusC/RagA_CS"/>
</dbReference>
<dbReference type="Pfam" id="PF00593">
    <property type="entry name" value="TonB_dep_Rec_b-barrel"/>
    <property type="match status" value="1"/>
</dbReference>
<keyword evidence="7 8" id="KW-0998">Cell outer membrane</keyword>
<feature type="domain" description="TonB-dependent receptor-like beta-barrel" evidence="11">
    <location>
        <begin position="412"/>
        <end position="984"/>
    </location>
</feature>
<dbReference type="InterPro" id="IPR036942">
    <property type="entry name" value="Beta-barrel_TonB_sf"/>
</dbReference>
<evidence type="ECO:0000256" key="2">
    <source>
        <dbReference type="ARBA" id="ARBA00022448"/>
    </source>
</evidence>
<name>A0A1M6CG99_9FLAO</name>
<dbReference type="OrthoDB" id="9768177at2"/>
<dbReference type="STRING" id="192903.SAMN04488513_101747"/>
<dbReference type="GO" id="GO:0009279">
    <property type="term" value="C:cell outer membrane"/>
    <property type="evidence" value="ECO:0007669"/>
    <property type="project" value="UniProtKB-SubCell"/>
</dbReference>
<gene>
    <name evidence="13" type="ORF">SAMN04488513_101747</name>
</gene>
<evidence type="ECO:0000256" key="4">
    <source>
        <dbReference type="ARBA" id="ARBA00022692"/>
    </source>
</evidence>
<comment type="similarity">
    <text evidence="8 9">Belongs to the TonB-dependent receptor family.</text>
</comment>
<evidence type="ECO:0000313" key="14">
    <source>
        <dbReference type="Proteomes" id="UP000184543"/>
    </source>
</evidence>
<dbReference type="FunFam" id="2.60.40.1120:FF:000003">
    <property type="entry name" value="Outer membrane protein Omp121"/>
    <property type="match status" value="1"/>
</dbReference>
<keyword evidence="6 8" id="KW-0472">Membrane</keyword>
<keyword evidence="3 8" id="KW-1134">Transmembrane beta strand</keyword>
<evidence type="ECO:0000259" key="12">
    <source>
        <dbReference type="Pfam" id="PF07715"/>
    </source>
</evidence>
<dbReference type="Pfam" id="PF13715">
    <property type="entry name" value="CarbopepD_reg_2"/>
    <property type="match status" value="1"/>
</dbReference>
<evidence type="ECO:0000256" key="5">
    <source>
        <dbReference type="ARBA" id="ARBA00023077"/>
    </source>
</evidence>
<evidence type="ECO:0000256" key="6">
    <source>
        <dbReference type="ARBA" id="ARBA00023136"/>
    </source>
</evidence>
<keyword evidence="4 8" id="KW-0812">Transmembrane</keyword>
<dbReference type="Gene3D" id="2.40.170.20">
    <property type="entry name" value="TonB-dependent receptor, beta-barrel domain"/>
    <property type="match status" value="1"/>
</dbReference>
<evidence type="ECO:0000259" key="11">
    <source>
        <dbReference type="Pfam" id="PF00593"/>
    </source>
</evidence>
<dbReference type="Gene3D" id="2.60.40.1120">
    <property type="entry name" value="Carboxypeptidase-like, regulatory domain"/>
    <property type="match status" value="1"/>
</dbReference>
<dbReference type="NCBIfam" id="TIGR04056">
    <property type="entry name" value="OMP_RagA_SusC"/>
    <property type="match status" value="1"/>
</dbReference>
<feature type="chain" id="PRO_5012612783" evidence="10">
    <location>
        <begin position="22"/>
        <end position="1028"/>
    </location>
</feature>
<keyword evidence="14" id="KW-1185">Reference proteome</keyword>
<dbReference type="InterPro" id="IPR039426">
    <property type="entry name" value="TonB-dep_rcpt-like"/>
</dbReference>
<keyword evidence="10" id="KW-0732">Signal</keyword>
<dbReference type="Pfam" id="PF07715">
    <property type="entry name" value="Plug"/>
    <property type="match status" value="1"/>
</dbReference>
<sequence>MNKLRLMCVALLAMLGHLSYSQSLTVSGVVSDESGVPLPGTAVVVAGTTNGTQTDFDGNYTISDVASGATLTFSYIGYVTQQVAVNGRSTINVTLLEDTAQLDEVVVVGYGAQKKEAVTGAVSTVTTEEITALPVAGFTEAIQGRMPGVQITNNGSPGSDPIVRIRGIGSITFSPNPLYVVDGYPVGSLSDFDNNDILSISVLKDASAAAIYGSRAANGVVIVTTKKGRATGDLEVNYHGYSGFAQDTKRLDLLNREEYLEFGRMLLTNGDAAFPSRWSNMNEPVYAGASQTYAQTDVDYQDAFFKTGITNQHHLSVRGGSEKSQIYGSFGYFKQEGIVVGTQYDRYNLRLNSDHQIGRGLELGQTLTVSTAYRKNEQDPGGRTPIQNLIRSIPYIPIYDPTLPGGYRAPDGSDGTDPVNPLKQALLDQSTNRGVRIFGTAYAQLNFSESLSYRFTAGVDWRQDTAKQIFPIYFDGFAGNTTADISETNTTFSGNYFSNQLNFNKSFGDHNLDAVAVAERQDNKITALGVQGERSSNDIVVLGGADNATITSGSLNEDTLYSFLTRVNYDYAGRYLLSASIRRDGSSKFADGYKWGTFPGVSAGWNIAEEPFMSGLTKLSELKIRASWGQVGFEGVSSYASQAGIQSNTTYIWGNTEATGTYYDQLANPLLEWEITEMTNVGLDVGLYNNRLQFSAEWYERSTDNLILQAPNIPSLGFTQSTVANLGAMENWGLEFQGVYYNNPDREFQWNIAANISMYRNNISALSTPGATIFAGANQDFGGTDITRTAVGDPIQSFYGWRVDGIFQSEAEIAQYDALDGDPSTSYQSNAAPGDLIFKDLDGDFEITDNDREVIGSFIPDFTYGLNFEAEYKNFFGSMFWSGVQGNDIYNALQVTRQGGLRLFNSDVAVLDAWTPTNTDTDIPRMVNGDPNKNTRTSDRFIEDGSYLRLQNLKIGYNIPVDNLDLFGKNTVKKAQIYFSATNLLTFTKYDGYDPEIGTRNNNTLTLGVDYGQYPRPRTILAGIQLGF</sequence>
<dbReference type="Gene3D" id="2.170.130.10">
    <property type="entry name" value="TonB-dependent receptor, plug domain"/>
    <property type="match status" value="1"/>
</dbReference>
<dbReference type="NCBIfam" id="TIGR04057">
    <property type="entry name" value="SusC_RagA_signa"/>
    <property type="match status" value="1"/>
</dbReference>
<dbReference type="InterPro" id="IPR012910">
    <property type="entry name" value="Plug_dom"/>
</dbReference>
<keyword evidence="5 9" id="KW-0798">TonB box</keyword>
<accession>A0A1M6CG99</accession>
<reference evidence="14" key="1">
    <citation type="submission" date="2016-11" db="EMBL/GenBank/DDBJ databases">
        <authorList>
            <person name="Varghese N."/>
            <person name="Submissions S."/>
        </authorList>
    </citation>
    <scope>NUCLEOTIDE SEQUENCE [LARGE SCALE GENOMIC DNA]</scope>
    <source>
        <strain evidence="14">DSM 19858</strain>
    </source>
</reference>
<evidence type="ECO:0000256" key="3">
    <source>
        <dbReference type="ARBA" id="ARBA00022452"/>
    </source>
</evidence>
<evidence type="ECO:0000256" key="8">
    <source>
        <dbReference type="PROSITE-ProRule" id="PRU01360"/>
    </source>
</evidence>
<dbReference type="Proteomes" id="UP000184543">
    <property type="component" value="Unassembled WGS sequence"/>
</dbReference>
<dbReference type="AlphaFoldDB" id="A0A1M6CG99"/>
<dbReference type="InterPro" id="IPR023996">
    <property type="entry name" value="TonB-dep_OMP_SusC/RagA"/>
</dbReference>
<dbReference type="EMBL" id="FQYU01000001">
    <property type="protein sequence ID" value="SHI59774.1"/>
    <property type="molecule type" value="Genomic_DNA"/>
</dbReference>
<dbReference type="InterPro" id="IPR037066">
    <property type="entry name" value="Plug_dom_sf"/>
</dbReference>
<evidence type="ECO:0000256" key="1">
    <source>
        <dbReference type="ARBA" id="ARBA00004571"/>
    </source>
</evidence>
<evidence type="ECO:0000313" key="13">
    <source>
        <dbReference type="EMBL" id="SHI59774.1"/>
    </source>
</evidence>
<dbReference type="InterPro" id="IPR008969">
    <property type="entry name" value="CarboxyPept-like_regulatory"/>
</dbReference>
<protein>
    <submittedName>
        <fullName evidence="13">TonB-linked outer membrane protein, SusC/RagA family</fullName>
    </submittedName>
</protein>
<dbReference type="InterPro" id="IPR000531">
    <property type="entry name" value="Beta-barrel_TonB"/>
</dbReference>